<gene>
    <name evidence="5" type="ORF">CANCADRAFT_137205</name>
</gene>
<evidence type="ECO:0000256" key="1">
    <source>
        <dbReference type="ARBA" id="ARBA00007820"/>
    </source>
</evidence>
<evidence type="ECO:0000256" key="3">
    <source>
        <dbReference type="ARBA" id="ARBA00023274"/>
    </source>
</evidence>
<evidence type="ECO:0000313" key="5">
    <source>
        <dbReference type="EMBL" id="ODV89305.1"/>
    </source>
</evidence>
<dbReference type="GO" id="GO:0030686">
    <property type="term" value="C:90S preribosome"/>
    <property type="evidence" value="ECO:0007669"/>
    <property type="project" value="TreeGrafter"/>
</dbReference>
<dbReference type="GO" id="GO:0003735">
    <property type="term" value="F:structural constituent of ribosome"/>
    <property type="evidence" value="ECO:0007669"/>
    <property type="project" value="InterPro"/>
</dbReference>
<evidence type="ECO:0000256" key="4">
    <source>
        <dbReference type="RuleBase" id="RU364105"/>
    </source>
</evidence>
<dbReference type="GO" id="GO:0006364">
    <property type="term" value="P:rRNA processing"/>
    <property type="evidence" value="ECO:0007669"/>
    <property type="project" value="TreeGrafter"/>
</dbReference>
<comment type="similarity">
    <text evidence="1 4">Belongs to the eukaryotic ribosomal protein eS7 family.</text>
</comment>
<dbReference type="PANTHER" id="PTHR11278:SF0">
    <property type="entry name" value="SMALL RIBOSOMAL SUBUNIT PROTEIN ES7"/>
    <property type="match status" value="1"/>
</dbReference>
<dbReference type="GO" id="GO:0006412">
    <property type="term" value="P:translation"/>
    <property type="evidence" value="ECO:0007669"/>
    <property type="project" value="InterPro"/>
</dbReference>
<dbReference type="PANTHER" id="PTHR11278">
    <property type="entry name" value="40S RIBOSOMAL PROTEIN S7"/>
    <property type="match status" value="1"/>
</dbReference>
<dbReference type="InterPro" id="IPR000554">
    <property type="entry name" value="Ribosomal_eS7"/>
</dbReference>
<dbReference type="Proteomes" id="UP000095023">
    <property type="component" value="Unassembled WGS sequence"/>
</dbReference>
<dbReference type="EMBL" id="KV453843">
    <property type="protein sequence ID" value="ODV89305.1"/>
    <property type="molecule type" value="Genomic_DNA"/>
</dbReference>
<dbReference type="GO" id="GO:0042274">
    <property type="term" value="P:ribosomal small subunit biogenesis"/>
    <property type="evidence" value="ECO:0007669"/>
    <property type="project" value="TreeGrafter"/>
</dbReference>
<keyword evidence="6" id="KW-1185">Reference proteome</keyword>
<keyword evidence="2 4" id="KW-0689">Ribosomal protein</keyword>
<evidence type="ECO:0000256" key="2">
    <source>
        <dbReference type="ARBA" id="ARBA00022980"/>
    </source>
</evidence>
<organism evidence="5 6">
    <name type="scientific">Tortispora caseinolytica NRRL Y-17796</name>
    <dbReference type="NCBI Taxonomy" id="767744"/>
    <lineage>
        <taxon>Eukaryota</taxon>
        <taxon>Fungi</taxon>
        <taxon>Dikarya</taxon>
        <taxon>Ascomycota</taxon>
        <taxon>Saccharomycotina</taxon>
        <taxon>Trigonopsidomycetes</taxon>
        <taxon>Trigonopsidales</taxon>
        <taxon>Trigonopsidaceae</taxon>
        <taxon>Tortispora</taxon>
    </lineage>
</organism>
<dbReference type="OrthoDB" id="1724687at2759"/>
<name>A0A1E4TC16_9ASCO</name>
<reference evidence="6" key="1">
    <citation type="submission" date="2016-02" db="EMBL/GenBank/DDBJ databases">
        <title>Comparative genomics of biotechnologically important yeasts.</title>
        <authorList>
            <consortium name="DOE Joint Genome Institute"/>
            <person name="Riley R."/>
            <person name="Haridas S."/>
            <person name="Wolfe K.H."/>
            <person name="Lopes M.R."/>
            <person name="Hittinger C.T."/>
            <person name="Goker M."/>
            <person name="Salamov A."/>
            <person name="Wisecaver J."/>
            <person name="Long T.M."/>
            <person name="Aerts A.L."/>
            <person name="Barry K."/>
            <person name="Choi C."/>
            <person name="Clum A."/>
            <person name="Coughlan A.Y."/>
            <person name="Deshpande S."/>
            <person name="Douglass A.P."/>
            <person name="Hanson S.J."/>
            <person name="Klenk H.-P."/>
            <person name="Labutti K."/>
            <person name="Lapidus A."/>
            <person name="Lindquist E."/>
            <person name="Lipzen A."/>
            <person name="Meier-Kolthoff J.P."/>
            <person name="Ohm R.A."/>
            <person name="Otillar R.P."/>
            <person name="Pangilinan J."/>
            <person name="Peng Y."/>
            <person name="Rokas A."/>
            <person name="Rosa C.A."/>
            <person name="Scheuner C."/>
            <person name="Sibirny A.A."/>
            <person name="Slot J.C."/>
            <person name="Stielow J.B."/>
            <person name="Sun H."/>
            <person name="Kurtzman C.P."/>
            <person name="Blackwell M."/>
            <person name="Jeffries T.W."/>
            <person name="Grigoriev I.V."/>
        </authorList>
    </citation>
    <scope>NUCLEOTIDE SEQUENCE [LARGE SCALE GENOMIC DNA]</scope>
    <source>
        <strain evidence="6">NRRL Y-17796</strain>
    </source>
</reference>
<dbReference type="AlphaFoldDB" id="A0A1E4TC16"/>
<accession>A0A1E4TC16</accession>
<dbReference type="PROSITE" id="PS00948">
    <property type="entry name" value="RIBOSOMAL_S7E"/>
    <property type="match status" value="1"/>
</dbReference>
<dbReference type="GO" id="GO:0032040">
    <property type="term" value="C:small-subunit processome"/>
    <property type="evidence" value="ECO:0007669"/>
    <property type="project" value="TreeGrafter"/>
</dbReference>
<proteinExistence type="inferred from homology"/>
<evidence type="ECO:0000313" key="6">
    <source>
        <dbReference type="Proteomes" id="UP000095023"/>
    </source>
</evidence>
<dbReference type="GO" id="GO:0022627">
    <property type="term" value="C:cytosolic small ribosomal subunit"/>
    <property type="evidence" value="ECO:0007669"/>
    <property type="project" value="TreeGrafter"/>
</dbReference>
<protein>
    <recommendedName>
        <fullName evidence="4">40S ribosomal protein S7</fullName>
    </recommendedName>
</protein>
<dbReference type="Pfam" id="PF01251">
    <property type="entry name" value="Ribosomal_S7e"/>
    <property type="match status" value="1"/>
</dbReference>
<sequence>MSAHNKVASASPSELDLQIGQALVDIESAGGESAPELRRLQISGAREVEVGEGRKAIVVFVPVPLLPHFHGVQARLTRELEKKFSDRHVVFVGQRRILPKPGRRSRQTQKRPRSRTLTAVHEKILDDLVYPIEVSGKRVRHLVGGGKLLKVYLNNKDANTIDHKFESFQAVYQRLTGKQVIFEIPPQK</sequence>
<dbReference type="InterPro" id="IPR047861">
    <property type="entry name" value="Ribosomal_eS7_CS"/>
</dbReference>
<keyword evidence="3 4" id="KW-0687">Ribonucleoprotein</keyword>